<organism evidence="2">
    <name type="scientific">marine sediment metagenome</name>
    <dbReference type="NCBI Taxonomy" id="412755"/>
    <lineage>
        <taxon>unclassified sequences</taxon>
        <taxon>metagenomes</taxon>
        <taxon>ecological metagenomes</taxon>
    </lineage>
</organism>
<dbReference type="PANTHER" id="PTHR34009">
    <property type="entry name" value="PROTEIN STAR"/>
    <property type="match status" value="1"/>
</dbReference>
<name>X0ZDL6_9ZZZZ</name>
<dbReference type="GO" id="GO:0005789">
    <property type="term" value="C:endoplasmic reticulum membrane"/>
    <property type="evidence" value="ECO:0007669"/>
    <property type="project" value="TreeGrafter"/>
</dbReference>
<evidence type="ECO:0000313" key="2">
    <source>
        <dbReference type="EMBL" id="GAG67705.1"/>
    </source>
</evidence>
<protein>
    <recommendedName>
        <fullName evidence="1">Methyltransferase FkbM domain-containing protein</fullName>
    </recommendedName>
</protein>
<dbReference type="GO" id="GO:0005794">
    <property type="term" value="C:Golgi apparatus"/>
    <property type="evidence" value="ECO:0007669"/>
    <property type="project" value="TreeGrafter"/>
</dbReference>
<gene>
    <name evidence="2" type="ORF">S01H4_20827</name>
</gene>
<dbReference type="InterPro" id="IPR029063">
    <property type="entry name" value="SAM-dependent_MTases_sf"/>
</dbReference>
<comment type="caution">
    <text evidence="2">The sequence shown here is derived from an EMBL/GenBank/DDBJ whole genome shotgun (WGS) entry which is preliminary data.</text>
</comment>
<dbReference type="PANTHER" id="PTHR34009:SF2">
    <property type="entry name" value="PROTEIN STAR"/>
    <property type="match status" value="1"/>
</dbReference>
<evidence type="ECO:0000259" key="1">
    <source>
        <dbReference type="Pfam" id="PF05050"/>
    </source>
</evidence>
<proteinExistence type="predicted"/>
<feature type="domain" description="Methyltransferase FkbM" evidence="1">
    <location>
        <begin position="46"/>
        <end position="208"/>
    </location>
</feature>
<sequence length="230" mass="26997">MKILKKIKRKLWRLIFKNARLSYSQSGEDMILDTIFCNIKTGIYVDVGANDPFIASNTHYFYKKGWHGVNVDALPGSMKYFNKVRPHDINIEAAISNNDTELTYYMFSSSSYNTFLDKKIERLKTITQLIGEKRIKTIMLAEIFDSLKMQDIDFMSVDVEGMDFNVLKSNNWNKYRPKVVITEYFSKDIDLLSKDDMYHFLIDAGYRFLCNSPTNAFYIENDFFNERFGN</sequence>
<dbReference type="SUPFAM" id="SSF53335">
    <property type="entry name" value="S-adenosyl-L-methionine-dependent methyltransferases"/>
    <property type="match status" value="1"/>
</dbReference>
<accession>X0ZDL6</accession>
<dbReference type="Gene3D" id="3.40.50.150">
    <property type="entry name" value="Vaccinia Virus protein VP39"/>
    <property type="match status" value="1"/>
</dbReference>
<dbReference type="GO" id="GO:0016197">
    <property type="term" value="P:endosomal transport"/>
    <property type="evidence" value="ECO:0007669"/>
    <property type="project" value="TreeGrafter"/>
</dbReference>
<reference evidence="2" key="1">
    <citation type="journal article" date="2014" name="Front. Microbiol.">
        <title>High frequency of phylogenetically diverse reductive dehalogenase-homologous genes in deep subseafloor sedimentary metagenomes.</title>
        <authorList>
            <person name="Kawai M."/>
            <person name="Futagami T."/>
            <person name="Toyoda A."/>
            <person name="Takaki Y."/>
            <person name="Nishi S."/>
            <person name="Hori S."/>
            <person name="Arai W."/>
            <person name="Tsubouchi T."/>
            <person name="Morono Y."/>
            <person name="Uchiyama I."/>
            <person name="Ito T."/>
            <person name="Fujiyama A."/>
            <person name="Inagaki F."/>
            <person name="Takami H."/>
        </authorList>
    </citation>
    <scope>NUCLEOTIDE SEQUENCE</scope>
    <source>
        <strain evidence="2">Expedition CK06-06</strain>
    </source>
</reference>
<dbReference type="AlphaFoldDB" id="X0ZDL6"/>
<dbReference type="InterPro" id="IPR053202">
    <property type="entry name" value="EGF_Rcpt_Signaling_Reg"/>
</dbReference>
<dbReference type="EMBL" id="BART01009395">
    <property type="protein sequence ID" value="GAG67705.1"/>
    <property type="molecule type" value="Genomic_DNA"/>
</dbReference>
<dbReference type="NCBIfam" id="TIGR01444">
    <property type="entry name" value="fkbM_fam"/>
    <property type="match status" value="1"/>
</dbReference>
<dbReference type="Pfam" id="PF05050">
    <property type="entry name" value="Methyltransf_21"/>
    <property type="match status" value="1"/>
</dbReference>
<dbReference type="GO" id="GO:0006888">
    <property type="term" value="P:endoplasmic reticulum to Golgi vesicle-mediated transport"/>
    <property type="evidence" value="ECO:0007669"/>
    <property type="project" value="TreeGrafter"/>
</dbReference>
<dbReference type="InterPro" id="IPR006342">
    <property type="entry name" value="FkbM_mtfrase"/>
</dbReference>
<dbReference type="GO" id="GO:0031902">
    <property type="term" value="C:late endosome membrane"/>
    <property type="evidence" value="ECO:0007669"/>
    <property type="project" value="TreeGrafter"/>
</dbReference>
<dbReference type="GO" id="GO:0005886">
    <property type="term" value="C:plasma membrane"/>
    <property type="evidence" value="ECO:0007669"/>
    <property type="project" value="TreeGrafter"/>
</dbReference>